<sequence length="545" mass="62886">MSNLNLTVKDVLSRESFRCATIIAGSTGLNRQVKWSHVLETQEFDTLINGGELILTTGIGLQSDVKSQHRYIKRLIEKNAAGICIELGPNFKEIHSDIAALANESQFPIIVFNEIVKFVDITQDLHTFIINQHHQMLSKLDALSRKFISLSLKHNGVLKILQELHEMFRQSIFFIGTDGKLYYFPAKSKDKAASIREGIEASSIDNLEPKTLIIGDDTFAMMPVRGLGQTWGHLCLQMEHPLYEDFLFLVLDRAAIAIVQILLRNRTIEERKQNMESKLIQKLLNGQEYEQDDIQTYLPAPSRNMHFRVFLIQLDYIQSEFIDEEWEELKVQRSILIRSIFKRNGFFPAISVKKNQIVVIAFFLATEDLKQDTNRFIEITQYINKMNDNSFIDGRRCTFGASIVYEDILDIRAGYHEASQALKLHKSHITKTYFYEDLGIYKILLALKDNNYLDAYVNEYLSPVFDYDQKTASNLFETLTVYLECGGSKKDASDRLFIVRQTLYHRIDRLEMLLGKNFMEPSNRLALEVAIKAYELLNDKNNMEG</sequence>
<dbReference type="KEGG" id="ocn:CUC15_19185"/>
<dbReference type="InterPro" id="IPR051448">
    <property type="entry name" value="CdaR-like_regulators"/>
</dbReference>
<dbReference type="AlphaFoldDB" id="A0A345PLP2"/>
<dbReference type="Proteomes" id="UP000253908">
    <property type="component" value="Chromosome"/>
</dbReference>
<feature type="domain" description="PucR C-terminal helix-turn-helix" evidence="2">
    <location>
        <begin position="475"/>
        <end position="533"/>
    </location>
</feature>
<name>A0A345PLP2_9BACI</name>
<dbReference type="PANTHER" id="PTHR33744:SF1">
    <property type="entry name" value="DNA-BINDING TRANSCRIPTIONAL ACTIVATOR ADER"/>
    <property type="match status" value="1"/>
</dbReference>
<dbReference type="InterPro" id="IPR025736">
    <property type="entry name" value="PucR_C-HTH_dom"/>
</dbReference>
<feature type="domain" description="Purine catabolism PurC-like" evidence="1">
    <location>
        <begin position="10"/>
        <end position="129"/>
    </location>
</feature>
<dbReference type="RefSeq" id="WP_114918207.1">
    <property type="nucleotide sequence ID" value="NZ_CP024848.1"/>
</dbReference>
<protein>
    <submittedName>
        <fullName evidence="3">PucR family transcriptional regulator</fullName>
    </submittedName>
</protein>
<dbReference type="InterPro" id="IPR012914">
    <property type="entry name" value="PucR_dom"/>
</dbReference>
<reference evidence="4" key="1">
    <citation type="submission" date="2017-11" db="EMBL/GenBank/DDBJ databases">
        <authorList>
            <person name="Zhu W."/>
        </authorList>
    </citation>
    <scope>NUCLEOTIDE SEQUENCE [LARGE SCALE GENOMIC DNA]</scope>
    <source>
        <strain evidence="4">160</strain>
    </source>
</reference>
<dbReference type="PANTHER" id="PTHR33744">
    <property type="entry name" value="CARBOHYDRATE DIACID REGULATOR"/>
    <property type="match status" value="1"/>
</dbReference>
<dbReference type="Pfam" id="PF07905">
    <property type="entry name" value="PucR"/>
    <property type="match status" value="1"/>
</dbReference>
<keyword evidence="4" id="KW-1185">Reference proteome</keyword>
<proteinExistence type="predicted"/>
<dbReference type="Gene3D" id="1.10.10.2840">
    <property type="entry name" value="PucR C-terminal helix-turn-helix domain"/>
    <property type="match status" value="1"/>
</dbReference>
<evidence type="ECO:0000313" key="3">
    <source>
        <dbReference type="EMBL" id="AXI10922.1"/>
    </source>
</evidence>
<accession>A0A345PLP2</accession>
<gene>
    <name evidence="3" type="ORF">CUC15_19185</name>
</gene>
<evidence type="ECO:0000259" key="2">
    <source>
        <dbReference type="Pfam" id="PF13556"/>
    </source>
</evidence>
<dbReference type="EMBL" id="CP024848">
    <property type="protein sequence ID" value="AXI10922.1"/>
    <property type="molecule type" value="Genomic_DNA"/>
</dbReference>
<evidence type="ECO:0000313" key="4">
    <source>
        <dbReference type="Proteomes" id="UP000253908"/>
    </source>
</evidence>
<evidence type="ECO:0000259" key="1">
    <source>
        <dbReference type="Pfam" id="PF07905"/>
    </source>
</evidence>
<dbReference type="OrthoDB" id="143422at2"/>
<organism evidence="3 4">
    <name type="scientific">Oceanobacillus zhaokaii</name>
    <dbReference type="NCBI Taxonomy" id="2052660"/>
    <lineage>
        <taxon>Bacteria</taxon>
        <taxon>Bacillati</taxon>
        <taxon>Bacillota</taxon>
        <taxon>Bacilli</taxon>
        <taxon>Bacillales</taxon>
        <taxon>Bacillaceae</taxon>
        <taxon>Oceanobacillus</taxon>
    </lineage>
</organism>
<dbReference type="Pfam" id="PF13556">
    <property type="entry name" value="HTH_30"/>
    <property type="match status" value="1"/>
</dbReference>
<dbReference type="InterPro" id="IPR042070">
    <property type="entry name" value="PucR_C-HTH_sf"/>
</dbReference>